<dbReference type="EMBL" id="MPDM01000001">
    <property type="protein sequence ID" value="OKL50417.1"/>
    <property type="molecule type" value="Genomic_DNA"/>
</dbReference>
<dbReference type="AlphaFoldDB" id="A0A1Q5PS65"/>
<feature type="transmembrane region" description="Helical" evidence="1">
    <location>
        <begin position="178"/>
        <end position="200"/>
    </location>
</feature>
<proteinExistence type="predicted"/>
<dbReference type="Proteomes" id="UP000186465">
    <property type="component" value="Unassembled WGS sequence"/>
</dbReference>
<feature type="transmembrane region" description="Helical" evidence="1">
    <location>
        <begin position="78"/>
        <end position="97"/>
    </location>
</feature>
<accession>A0A1Q5PS65</accession>
<name>A0A1Q5PS65_9ACTO</name>
<reference evidence="3" key="1">
    <citation type="submission" date="2016-11" db="EMBL/GenBank/DDBJ databases">
        <title>Actinomyces gypaetusis sp. nov. isolated from Gypaetus barbatus in Qinghai Tibet Plateau China.</title>
        <authorList>
            <person name="Meng X."/>
        </authorList>
    </citation>
    <scope>NUCLEOTIDE SEQUENCE [LARGE SCALE GENOMIC DNA]</scope>
    <source>
        <strain evidence="3">DSM 15383</strain>
    </source>
</reference>
<feature type="transmembrane region" description="Helical" evidence="1">
    <location>
        <begin position="268"/>
        <end position="288"/>
    </location>
</feature>
<keyword evidence="1" id="KW-0472">Membrane</keyword>
<organism evidence="2 3">
    <name type="scientific">Boudabousia marimammalium</name>
    <dbReference type="NCBI Taxonomy" id="156892"/>
    <lineage>
        <taxon>Bacteria</taxon>
        <taxon>Bacillati</taxon>
        <taxon>Actinomycetota</taxon>
        <taxon>Actinomycetes</taxon>
        <taxon>Actinomycetales</taxon>
        <taxon>Actinomycetaceae</taxon>
        <taxon>Boudabousia</taxon>
    </lineage>
</organism>
<keyword evidence="1" id="KW-1133">Transmembrane helix</keyword>
<dbReference type="RefSeq" id="WP_075360658.1">
    <property type="nucleotide sequence ID" value="NZ_MPDM01000001.1"/>
</dbReference>
<feature type="transmembrane region" description="Helical" evidence="1">
    <location>
        <begin position="228"/>
        <end position="248"/>
    </location>
</feature>
<dbReference type="OrthoDB" id="3532123at2"/>
<dbReference type="STRING" id="156892.BM477_00090"/>
<evidence type="ECO:0000256" key="1">
    <source>
        <dbReference type="SAM" id="Phobius"/>
    </source>
</evidence>
<gene>
    <name evidence="2" type="ORF">BM477_00090</name>
</gene>
<feature type="transmembrane region" description="Helical" evidence="1">
    <location>
        <begin position="53"/>
        <end position="72"/>
    </location>
</feature>
<keyword evidence="3" id="KW-1185">Reference proteome</keyword>
<evidence type="ECO:0000313" key="3">
    <source>
        <dbReference type="Proteomes" id="UP000186465"/>
    </source>
</evidence>
<sequence>MHALFSLIPTLMLLVPLIAAVAIIWVWQSQHRSALSQITSHYPQLQQMHRTTWLVQGIALFLALLTVPLTGLLGPLGLGNALSPTIFGIILIAGILLHQRLHYRAATQPGKAALERRTARQYVTKRPAIVSALAVLLLLTLVVFSHYLAAPDEAGRMRNYQVACQGSLQSSSPFPGSYYTLPVLAGLAITVVVAGFTLWFNARRPRNGADPQLVAADDTLRFNSAESVLSAVGLTTAASSLGLSTFGVVTTATTCELESWGAALIPGIYVVFTLAAIILCLLSLVFYLSPLSGYTKLSLGQREAEGRK</sequence>
<feature type="transmembrane region" description="Helical" evidence="1">
    <location>
        <begin position="6"/>
        <end position="27"/>
    </location>
</feature>
<keyword evidence="1" id="KW-0812">Transmembrane</keyword>
<feature type="transmembrane region" description="Helical" evidence="1">
    <location>
        <begin position="128"/>
        <end position="149"/>
    </location>
</feature>
<comment type="caution">
    <text evidence="2">The sequence shown here is derived from an EMBL/GenBank/DDBJ whole genome shotgun (WGS) entry which is preliminary data.</text>
</comment>
<protein>
    <submittedName>
        <fullName evidence="2">Uncharacterized protein</fullName>
    </submittedName>
</protein>
<evidence type="ECO:0000313" key="2">
    <source>
        <dbReference type="EMBL" id="OKL50417.1"/>
    </source>
</evidence>